<evidence type="ECO:0000313" key="2">
    <source>
        <dbReference type="EMBL" id="TKR75718.1"/>
    </source>
</evidence>
<comment type="caution">
    <text evidence="2">The sequence shown here is derived from an EMBL/GenBank/DDBJ whole genome shotgun (WGS) entry which is preliminary data.</text>
</comment>
<keyword evidence="1" id="KW-0732">Signal</keyword>
<feature type="signal peptide" evidence="1">
    <location>
        <begin position="1"/>
        <end position="22"/>
    </location>
</feature>
<protein>
    <recommendedName>
        <fullName evidence="4">SXP/RAL-2 family protein Ani s 5-like cation-binding domain-containing protein</fullName>
    </recommendedName>
</protein>
<dbReference type="Proteomes" id="UP000298663">
    <property type="component" value="Unassembled WGS sequence"/>
</dbReference>
<reference evidence="2 3" key="2">
    <citation type="journal article" date="2019" name="G3 (Bethesda)">
        <title>Hybrid Assembly of the Genome of the Entomopathogenic Nematode Steinernema carpocapsae Identifies the X-Chromosome.</title>
        <authorList>
            <person name="Serra L."/>
            <person name="Macchietto M."/>
            <person name="Macias-Munoz A."/>
            <person name="McGill C.J."/>
            <person name="Rodriguez I.M."/>
            <person name="Rodriguez B."/>
            <person name="Murad R."/>
            <person name="Mortazavi A."/>
        </authorList>
    </citation>
    <scope>NUCLEOTIDE SEQUENCE [LARGE SCALE GENOMIC DNA]</scope>
    <source>
        <strain evidence="2 3">ALL</strain>
    </source>
</reference>
<keyword evidence="3" id="KW-1185">Reference proteome</keyword>
<dbReference type="OrthoDB" id="10367759at2759"/>
<proteinExistence type="predicted"/>
<organism evidence="2 3">
    <name type="scientific">Steinernema carpocapsae</name>
    <name type="common">Entomopathogenic nematode</name>
    <dbReference type="NCBI Taxonomy" id="34508"/>
    <lineage>
        <taxon>Eukaryota</taxon>
        <taxon>Metazoa</taxon>
        <taxon>Ecdysozoa</taxon>
        <taxon>Nematoda</taxon>
        <taxon>Chromadorea</taxon>
        <taxon>Rhabditida</taxon>
        <taxon>Tylenchina</taxon>
        <taxon>Panagrolaimomorpha</taxon>
        <taxon>Strongyloidoidea</taxon>
        <taxon>Steinernematidae</taxon>
        <taxon>Steinernema</taxon>
    </lineage>
</organism>
<gene>
    <name evidence="2" type="ORF">L596_016970</name>
</gene>
<accession>A0A4U5N0C5</accession>
<evidence type="ECO:0000256" key="1">
    <source>
        <dbReference type="SAM" id="SignalP"/>
    </source>
</evidence>
<reference evidence="2 3" key="1">
    <citation type="journal article" date="2015" name="Genome Biol.">
        <title>Comparative genomics of Steinernema reveals deeply conserved gene regulatory networks.</title>
        <authorList>
            <person name="Dillman A.R."/>
            <person name="Macchietto M."/>
            <person name="Porter C.F."/>
            <person name="Rogers A."/>
            <person name="Williams B."/>
            <person name="Antoshechkin I."/>
            <person name="Lee M.M."/>
            <person name="Goodwin Z."/>
            <person name="Lu X."/>
            <person name="Lewis E.E."/>
            <person name="Goodrich-Blair H."/>
            <person name="Stock S.P."/>
            <person name="Adams B.J."/>
            <person name="Sternberg P.W."/>
            <person name="Mortazavi A."/>
        </authorList>
    </citation>
    <scope>NUCLEOTIDE SEQUENCE [LARGE SCALE GENOMIC DNA]</scope>
    <source>
        <strain evidence="2 3">ALL</strain>
    </source>
</reference>
<evidence type="ECO:0008006" key="4">
    <source>
        <dbReference type="Google" id="ProtNLM"/>
    </source>
</evidence>
<evidence type="ECO:0000313" key="3">
    <source>
        <dbReference type="Proteomes" id="UP000298663"/>
    </source>
</evidence>
<name>A0A4U5N0C5_STECR</name>
<dbReference type="AlphaFoldDB" id="A0A4U5N0C5"/>
<sequence length="262" mass="29866">MSKSGMRLVLVFAVCCIARSEAQFPGFGPPPQPFERLTLNLSTLELNRLQELVDSLQVEQYDKFLVDKVRLVFPHQMTQRLMIDRLPLFNSPPTLSMVLGNLTDPKIREIQQMKNSTQIPALISVYRELLSRVAPAEIRLARNILAPLLFGRYNVIEGLGNGIMFPQLPHFPLPPNGAQIPGFPNQPTIQLPQIGNQVNQIPQITNQMGQVSSNQQGMNFPGSQQGMTFPMYPSWYGWPKPTPMYWPAYSMFMQKPFWPRQR</sequence>
<feature type="chain" id="PRO_5020988547" description="SXP/RAL-2 family protein Ani s 5-like cation-binding domain-containing protein" evidence="1">
    <location>
        <begin position="23"/>
        <end position="262"/>
    </location>
</feature>
<dbReference type="EMBL" id="AZBU02000005">
    <property type="protein sequence ID" value="TKR75718.1"/>
    <property type="molecule type" value="Genomic_DNA"/>
</dbReference>